<dbReference type="AlphaFoldDB" id="A0A1I1XSW8"/>
<dbReference type="InterPro" id="IPR018683">
    <property type="entry name" value="DUF2169"/>
</dbReference>
<accession>A0A1I1XSW8</accession>
<evidence type="ECO:0000313" key="3">
    <source>
        <dbReference type="Proteomes" id="UP000199400"/>
    </source>
</evidence>
<organism evidence="2 3">
    <name type="scientific">Nannocystis exedens</name>
    <dbReference type="NCBI Taxonomy" id="54"/>
    <lineage>
        <taxon>Bacteria</taxon>
        <taxon>Pseudomonadati</taxon>
        <taxon>Myxococcota</taxon>
        <taxon>Polyangia</taxon>
        <taxon>Nannocystales</taxon>
        <taxon>Nannocystaceae</taxon>
        <taxon>Nannocystis</taxon>
    </lineage>
</organism>
<protein>
    <recommendedName>
        <fullName evidence="1">DUF2169 domain-containing protein</fullName>
    </recommendedName>
</protein>
<dbReference type="EMBL" id="FOMX01000008">
    <property type="protein sequence ID" value="SFE10467.1"/>
    <property type="molecule type" value="Genomic_DNA"/>
</dbReference>
<gene>
    <name evidence="2" type="ORF">SAMN02745121_03057</name>
</gene>
<dbReference type="Proteomes" id="UP000199400">
    <property type="component" value="Unassembled WGS sequence"/>
</dbReference>
<name>A0A1I1XSW8_9BACT</name>
<sequence length="345" mass="37140">MARAKTAPGLSSRRVFTLTNRTPCQVHTQLVLDPRAEEHLLVLAKASFSIEAGQLVSAEAELVLADRYRGDPTASSLVAAGEVVLAKPLPDLLLSGNAYPSEPGGTTGHVSFRVGAWSKDALIFGDRTWTRGITGLSPGAPQPFETVPLIYERAFGGAGLDGRPPLECAENPVGVGLVGCQAGAPLPNLEHPRHRLAAPGDRPPPRSFGPIPPHWGPRRGLHGTLDAAWQRTRLPLPPLDGDPRAAQVAPPDQVYPTMLRGDEEVEIRGVQPGGAWLTFRLPSMHVQVIVHDGKHRRALPTVLDTLHVDAEARRLDLTWRASTSVHERFDELAWVLVDRTGGPSA</sequence>
<evidence type="ECO:0000313" key="2">
    <source>
        <dbReference type="EMBL" id="SFE10467.1"/>
    </source>
</evidence>
<feature type="domain" description="DUF2169" evidence="1">
    <location>
        <begin position="37"/>
        <end position="320"/>
    </location>
</feature>
<dbReference type="STRING" id="54.SAMN02745121_03057"/>
<evidence type="ECO:0000259" key="1">
    <source>
        <dbReference type="Pfam" id="PF09937"/>
    </source>
</evidence>
<keyword evidence="3" id="KW-1185">Reference proteome</keyword>
<dbReference type="Pfam" id="PF09937">
    <property type="entry name" value="DUF2169"/>
    <property type="match status" value="1"/>
</dbReference>
<reference evidence="3" key="1">
    <citation type="submission" date="2016-10" db="EMBL/GenBank/DDBJ databases">
        <authorList>
            <person name="Varghese N."/>
            <person name="Submissions S."/>
        </authorList>
    </citation>
    <scope>NUCLEOTIDE SEQUENCE [LARGE SCALE GENOMIC DNA]</scope>
    <source>
        <strain evidence="3">ATCC 25963</strain>
    </source>
</reference>
<proteinExistence type="predicted"/>
<dbReference type="OrthoDB" id="233093at2"/>